<evidence type="ECO:0000256" key="1">
    <source>
        <dbReference type="SAM" id="MobiDB-lite"/>
    </source>
</evidence>
<comment type="caution">
    <text evidence="2">The sequence shown here is derived from an EMBL/GenBank/DDBJ whole genome shotgun (WGS) entry which is preliminary data.</text>
</comment>
<feature type="compositionally biased region" description="Basic and acidic residues" evidence="1">
    <location>
        <begin position="47"/>
        <end position="56"/>
    </location>
</feature>
<feature type="compositionally biased region" description="Polar residues" evidence="1">
    <location>
        <begin position="76"/>
        <end position="86"/>
    </location>
</feature>
<feature type="region of interest" description="Disordered" evidence="1">
    <location>
        <begin position="47"/>
        <end position="95"/>
    </location>
</feature>
<dbReference type="OrthoDB" id="2657661at2759"/>
<organism evidence="2 3">
    <name type="scientific">Candolleomyces eurysporus</name>
    <dbReference type="NCBI Taxonomy" id="2828524"/>
    <lineage>
        <taxon>Eukaryota</taxon>
        <taxon>Fungi</taxon>
        <taxon>Dikarya</taxon>
        <taxon>Basidiomycota</taxon>
        <taxon>Agaricomycotina</taxon>
        <taxon>Agaricomycetes</taxon>
        <taxon>Agaricomycetidae</taxon>
        <taxon>Agaricales</taxon>
        <taxon>Agaricineae</taxon>
        <taxon>Psathyrellaceae</taxon>
        <taxon>Candolleomyces</taxon>
    </lineage>
</organism>
<protein>
    <submittedName>
        <fullName evidence="2">Uncharacterized protein</fullName>
    </submittedName>
</protein>
<accession>A0A9W8J0A5</accession>
<dbReference type="AlphaFoldDB" id="A0A9W8J0A5"/>
<evidence type="ECO:0000313" key="3">
    <source>
        <dbReference type="Proteomes" id="UP001140091"/>
    </source>
</evidence>
<reference evidence="2" key="1">
    <citation type="submission" date="2022-06" db="EMBL/GenBank/DDBJ databases">
        <title>Genome Sequence of Candolleomyces eurysporus.</title>
        <authorList>
            <person name="Buettner E."/>
        </authorList>
    </citation>
    <scope>NUCLEOTIDE SEQUENCE</scope>
    <source>
        <strain evidence="2">VTCC 930004</strain>
    </source>
</reference>
<gene>
    <name evidence="2" type="ORF">H1R20_g11163</name>
</gene>
<sequence>MLLEILKVLVSGCKRLAKEARIRLLQKLAYLWTLAGAYRSKAKTVETIDTDPKEEPGPSPFAATSPKIGKREEGSTTETDPATISSTHDDAIPLDSSISCSLHPYPYMNRSDASRTSLQHGLNAARSAHTSRNASRSTQHLRPSPSDTHSYQEGYMLTVRSPDTLDSPITQRGHSLSHPKPGSESDQGEGEGVREGEAVGIGIIDWRNSFSPATGVPSTYVESPRHDLNLGQAGVFPIVPEFFQRYDRTAFSKKEETNMVIESFTLDFRPYPDPPGWKPIVHPEGILYFYNEEKNAVTEADLYNCLYYEKVTSDITTLEDFIRARNLRMPEHYTLAMDLDMRPHGEIYTDYYYADHDRKIVFFLDDIEAQTNLPVWSQLKGVTSIAHLKHEIEAQYWRLKVSRRTVPLHH</sequence>
<keyword evidence="3" id="KW-1185">Reference proteome</keyword>
<feature type="non-terminal residue" evidence="2">
    <location>
        <position position="1"/>
    </location>
</feature>
<dbReference type="Proteomes" id="UP001140091">
    <property type="component" value="Unassembled WGS sequence"/>
</dbReference>
<feature type="compositionally biased region" description="Polar residues" evidence="1">
    <location>
        <begin position="128"/>
        <end position="151"/>
    </location>
</feature>
<feature type="region of interest" description="Disordered" evidence="1">
    <location>
        <begin position="111"/>
        <end position="193"/>
    </location>
</feature>
<dbReference type="EMBL" id="JANBPK010001097">
    <property type="protein sequence ID" value="KAJ2925937.1"/>
    <property type="molecule type" value="Genomic_DNA"/>
</dbReference>
<name>A0A9W8J0A5_9AGAR</name>
<proteinExistence type="predicted"/>
<evidence type="ECO:0000313" key="2">
    <source>
        <dbReference type="EMBL" id="KAJ2925937.1"/>
    </source>
</evidence>